<evidence type="ECO:0000313" key="7">
    <source>
        <dbReference type="EnsemblMetazoa" id="CapteP206888"/>
    </source>
</evidence>
<dbReference type="InterPro" id="IPR050579">
    <property type="entry name" value="PMP-22/EMP/MP20-like"/>
</dbReference>
<dbReference type="EnsemblMetazoa" id="CapteT206888">
    <property type="protein sequence ID" value="CapteP206888"/>
    <property type="gene ID" value="CapteG206888"/>
</dbReference>
<accession>R7UGB1</accession>
<keyword evidence="3 5" id="KW-1133">Transmembrane helix</keyword>
<sequence length="257" mass="29375">MKIVFKNVRRIRGLQKQQGLLTELERLKFDVCGLTETALEGEEYLVNRFISRAFEIAESLKHSRPCHIMTYMRTRLAGISLGLYLFTLALFLTGFAAAYWVTDNFGGDYHYGLWQYCAYNYDTKGDDCKYLIEFDAHDYFRAAEAFMVMSLMCSVPAGVIICIWIKKSDQRRLGLLSSGLNAIAGCLAIIGLIIFGAEFKRRGSKIHPNGWAFWISVMSSALLLLQGIIWTVIIMIPSLGFHYVKEHQEQERRNNTP</sequence>
<keyword evidence="4 5" id="KW-0472">Membrane</keyword>
<feature type="transmembrane region" description="Helical" evidence="5">
    <location>
        <begin position="81"/>
        <end position="101"/>
    </location>
</feature>
<dbReference type="Proteomes" id="UP000014760">
    <property type="component" value="Unassembled WGS sequence"/>
</dbReference>
<evidence type="ECO:0000313" key="6">
    <source>
        <dbReference type="EMBL" id="ELU05260.1"/>
    </source>
</evidence>
<feature type="transmembrane region" description="Helical" evidence="5">
    <location>
        <begin position="145"/>
        <end position="165"/>
    </location>
</feature>
<feature type="transmembrane region" description="Helical" evidence="5">
    <location>
        <begin position="211"/>
        <end position="244"/>
    </location>
</feature>
<organism evidence="6">
    <name type="scientific">Capitella teleta</name>
    <name type="common">Polychaete worm</name>
    <dbReference type="NCBI Taxonomy" id="283909"/>
    <lineage>
        <taxon>Eukaryota</taxon>
        <taxon>Metazoa</taxon>
        <taxon>Spiralia</taxon>
        <taxon>Lophotrochozoa</taxon>
        <taxon>Annelida</taxon>
        <taxon>Polychaeta</taxon>
        <taxon>Sedentaria</taxon>
        <taxon>Scolecida</taxon>
        <taxon>Capitellidae</taxon>
        <taxon>Capitella</taxon>
    </lineage>
</organism>
<evidence type="ECO:0000256" key="5">
    <source>
        <dbReference type="SAM" id="Phobius"/>
    </source>
</evidence>
<dbReference type="Gene3D" id="1.20.140.150">
    <property type="match status" value="1"/>
</dbReference>
<dbReference type="Pfam" id="PF00822">
    <property type="entry name" value="PMP22_Claudin"/>
    <property type="match status" value="1"/>
</dbReference>
<evidence type="ECO:0000256" key="1">
    <source>
        <dbReference type="ARBA" id="ARBA00004141"/>
    </source>
</evidence>
<feature type="transmembrane region" description="Helical" evidence="5">
    <location>
        <begin position="177"/>
        <end position="199"/>
    </location>
</feature>
<name>R7UGB1_CAPTE</name>
<keyword evidence="2 5" id="KW-0812">Transmembrane</keyword>
<dbReference type="EMBL" id="AMQN01007914">
    <property type="status" value="NOT_ANNOTATED_CDS"/>
    <property type="molecule type" value="Genomic_DNA"/>
</dbReference>
<protein>
    <submittedName>
        <fullName evidence="6 7">Uncharacterized protein</fullName>
    </submittedName>
</protein>
<evidence type="ECO:0000313" key="8">
    <source>
        <dbReference type="Proteomes" id="UP000014760"/>
    </source>
</evidence>
<evidence type="ECO:0000256" key="2">
    <source>
        <dbReference type="ARBA" id="ARBA00022692"/>
    </source>
</evidence>
<keyword evidence="8" id="KW-1185">Reference proteome</keyword>
<evidence type="ECO:0000256" key="4">
    <source>
        <dbReference type="ARBA" id="ARBA00023136"/>
    </source>
</evidence>
<reference evidence="8" key="1">
    <citation type="submission" date="2012-12" db="EMBL/GenBank/DDBJ databases">
        <authorList>
            <person name="Hellsten U."/>
            <person name="Grimwood J."/>
            <person name="Chapman J.A."/>
            <person name="Shapiro H."/>
            <person name="Aerts A."/>
            <person name="Otillar R.P."/>
            <person name="Terry A.Y."/>
            <person name="Boore J.L."/>
            <person name="Simakov O."/>
            <person name="Marletaz F."/>
            <person name="Cho S.-J."/>
            <person name="Edsinger-Gonzales E."/>
            <person name="Havlak P."/>
            <person name="Kuo D.-H."/>
            <person name="Larsson T."/>
            <person name="Lv J."/>
            <person name="Arendt D."/>
            <person name="Savage R."/>
            <person name="Osoegawa K."/>
            <person name="de Jong P."/>
            <person name="Lindberg D.R."/>
            <person name="Seaver E.C."/>
            <person name="Weisblat D.A."/>
            <person name="Putnam N.H."/>
            <person name="Grigoriev I.V."/>
            <person name="Rokhsar D.S."/>
        </authorList>
    </citation>
    <scope>NUCLEOTIDE SEQUENCE</scope>
    <source>
        <strain evidence="8">I ESC-2004</strain>
    </source>
</reference>
<dbReference type="PANTHER" id="PTHR10671:SF108">
    <property type="entry name" value="CLAUDIN FAMILY PROTEIN-RELATED"/>
    <property type="match status" value="1"/>
</dbReference>
<evidence type="ECO:0000256" key="3">
    <source>
        <dbReference type="ARBA" id="ARBA00022989"/>
    </source>
</evidence>
<dbReference type="EMBL" id="KB301692">
    <property type="protein sequence ID" value="ELU05260.1"/>
    <property type="molecule type" value="Genomic_DNA"/>
</dbReference>
<dbReference type="AlphaFoldDB" id="R7UGB1"/>
<gene>
    <name evidence="6" type="ORF">CAPTEDRAFT_206888</name>
</gene>
<reference evidence="6 8" key="2">
    <citation type="journal article" date="2013" name="Nature">
        <title>Insights into bilaterian evolution from three spiralian genomes.</title>
        <authorList>
            <person name="Simakov O."/>
            <person name="Marletaz F."/>
            <person name="Cho S.J."/>
            <person name="Edsinger-Gonzales E."/>
            <person name="Havlak P."/>
            <person name="Hellsten U."/>
            <person name="Kuo D.H."/>
            <person name="Larsson T."/>
            <person name="Lv J."/>
            <person name="Arendt D."/>
            <person name="Savage R."/>
            <person name="Osoegawa K."/>
            <person name="de Jong P."/>
            <person name="Grimwood J."/>
            <person name="Chapman J.A."/>
            <person name="Shapiro H."/>
            <person name="Aerts A."/>
            <person name="Otillar R.P."/>
            <person name="Terry A.Y."/>
            <person name="Boore J.L."/>
            <person name="Grigoriev I.V."/>
            <person name="Lindberg D.R."/>
            <person name="Seaver E.C."/>
            <person name="Weisblat D.A."/>
            <person name="Putnam N.H."/>
            <person name="Rokhsar D.S."/>
        </authorList>
    </citation>
    <scope>NUCLEOTIDE SEQUENCE</scope>
    <source>
        <strain evidence="6 8">I ESC-2004</strain>
    </source>
</reference>
<reference evidence="7" key="3">
    <citation type="submission" date="2015-06" db="UniProtKB">
        <authorList>
            <consortium name="EnsemblMetazoa"/>
        </authorList>
    </citation>
    <scope>IDENTIFICATION</scope>
</reference>
<dbReference type="InterPro" id="IPR004031">
    <property type="entry name" value="PMP22/EMP/MP20/Claudin"/>
</dbReference>
<comment type="subcellular location">
    <subcellularLocation>
        <location evidence="1">Membrane</location>
        <topology evidence="1">Multi-pass membrane protein</topology>
    </subcellularLocation>
</comment>
<dbReference type="PANTHER" id="PTHR10671">
    <property type="entry name" value="EPITHELIAL MEMBRANE PROTEIN-RELATED"/>
    <property type="match status" value="1"/>
</dbReference>
<proteinExistence type="predicted"/>
<dbReference type="HOGENOM" id="CLU_1082762_0_0_1"/>
<dbReference type="GO" id="GO:0005886">
    <property type="term" value="C:plasma membrane"/>
    <property type="evidence" value="ECO:0007669"/>
    <property type="project" value="TreeGrafter"/>
</dbReference>